<evidence type="ECO:0000256" key="2">
    <source>
        <dbReference type="ARBA" id="ARBA00022803"/>
    </source>
</evidence>
<dbReference type="PROSITE" id="PS51257">
    <property type="entry name" value="PROKAR_LIPOPROTEIN"/>
    <property type="match status" value="1"/>
</dbReference>
<dbReference type="InterPro" id="IPR051685">
    <property type="entry name" value="Ycf3/AcsC/BcsC/TPR_MFPF"/>
</dbReference>
<evidence type="ECO:0000256" key="4">
    <source>
        <dbReference type="SAM" id="SignalP"/>
    </source>
</evidence>
<dbReference type="InterPro" id="IPR011990">
    <property type="entry name" value="TPR-like_helical_dom_sf"/>
</dbReference>
<dbReference type="EMBL" id="CP003190">
    <property type="protein sequence ID" value="AGL82122.1"/>
    <property type="molecule type" value="Genomic_DNA"/>
</dbReference>
<evidence type="ECO:0000256" key="3">
    <source>
        <dbReference type="PROSITE-ProRule" id="PRU00339"/>
    </source>
</evidence>
<dbReference type="PANTHER" id="PTHR44943:SF8">
    <property type="entry name" value="TPR REPEAT-CONTAINING PROTEIN MJ0263"/>
    <property type="match status" value="1"/>
</dbReference>
<organism evidence="5 6">
    <name type="scientific">Pseudomonas protegens (strain DSM 19095 / LMG 27888 / CFBP 6595 / CHA0)</name>
    <dbReference type="NCBI Taxonomy" id="1124983"/>
    <lineage>
        <taxon>Bacteria</taxon>
        <taxon>Pseudomonadati</taxon>
        <taxon>Pseudomonadota</taxon>
        <taxon>Gammaproteobacteria</taxon>
        <taxon>Pseudomonadales</taxon>
        <taxon>Pseudomonadaceae</taxon>
        <taxon>Pseudomonas</taxon>
    </lineage>
</organism>
<sequence>MPSLSVRGSLLLVCALAVTGCASLQSQDQINYAHCRMVGQASKAEKFDVVLQEADLCLEKNQLSQPMQSLVYWLKSDAYASFKRYPEAIAAKEKSIELGPKPDARAVLDLSRLYREAGNPQKALELVQSNLDNNLGEAGKGSGFNMPTYYHLGQTLYDLGRYREAAEAYSTGLLKQPDYAWAFYHRGLAYDKLGQTDDARADFAQFAKLVNQKYVEPQHQAKLAEYKIKLP</sequence>
<dbReference type="PANTHER" id="PTHR44943">
    <property type="entry name" value="CELLULOSE SYNTHASE OPERON PROTEIN C"/>
    <property type="match status" value="1"/>
</dbReference>
<dbReference type="Pfam" id="PF13414">
    <property type="entry name" value="TPR_11"/>
    <property type="match status" value="1"/>
</dbReference>
<proteinExistence type="predicted"/>
<keyword evidence="1" id="KW-0677">Repeat</keyword>
<dbReference type="GeneID" id="57473303"/>
<feature type="signal peptide" evidence="4">
    <location>
        <begin position="1"/>
        <end position="24"/>
    </location>
</feature>
<evidence type="ECO:0000313" key="6">
    <source>
        <dbReference type="Proteomes" id="UP000013940"/>
    </source>
</evidence>
<dbReference type="InterPro" id="IPR019734">
    <property type="entry name" value="TPR_rpt"/>
</dbReference>
<accession>A0A2C9EEP7</accession>
<gene>
    <name evidence="5" type="ORF">PFLCHA0_c03210</name>
</gene>
<dbReference type="Gene3D" id="1.25.40.10">
    <property type="entry name" value="Tetratricopeptide repeat domain"/>
    <property type="match status" value="2"/>
</dbReference>
<keyword evidence="4" id="KW-0732">Signal</keyword>
<reference evidence="6" key="1">
    <citation type="journal article" date="2014" name="Genome Announc.">
        <title>Full-genome sequence of the plant growth-promoting bacterium Pseudomonas protegens CHA0.</title>
        <authorList>
            <person name="Jousset A."/>
            <person name="Schuldes J."/>
            <person name="Keel C."/>
            <person name="Maurhofer M."/>
            <person name="Daniel R."/>
            <person name="Scheu S."/>
            <person name="Thuermer A."/>
        </authorList>
    </citation>
    <scope>NUCLEOTIDE SEQUENCE [LARGE SCALE GENOMIC DNA]</scope>
    <source>
        <strain evidence="6">DSM 19095 / LMG 27888 / CFBP 6595 / CHA0</strain>
    </source>
</reference>
<dbReference type="PROSITE" id="PS50005">
    <property type="entry name" value="TPR"/>
    <property type="match status" value="1"/>
</dbReference>
<dbReference type="RefSeq" id="WP_011058694.1">
    <property type="nucleotide sequence ID" value="NC_021237.1"/>
</dbReference>
<dbReference type="HOGENOM" id="CLU_1320010_0_0_6"/>
<dbReference type="AlphaFoldDB" id="A0A2C9EEP7"/>
<dbReference type="Proteomes" id="UP000013940">
    <property type="component" value="Chromosome"/>
</dbReference>
<evidence type="ECO:0000313" key="5">
    <source>
        <dbReference type="EMBL" id="AGL82122.1"/>
    </source>
</evidence>
<dbReference type="SMART" id="SM00028">
    <property type="entry name" value="TPR"/>
    <property type="match status" value="3"/>
</dbReference>
<dbReference type="SUPFAM" id="SSF48452">
    <property type="entry name" value="TPR-like"/>
    <property type="match status" value="1"/>
</dbReference>
<evidence type="ECO:0000256" key="1">
    <source>
        <dbReference type="ARBA" id="ARBA00022737"/>
    </source>
</evidence>
<protein>
    <submittedName>
        <fullName evidence="5">TPR domain protein</fullName>
    </submittedName>
</protein>
<feature type="chain" id="PRO_5012180576" evidence="4">
    <location>
        <begin position="25"/>
        <end position="231"/>
    </location>
</feature>
<dbReference type="KEGG" id="pprc:PFLCHA0_c03210"/>
<name>A0A2C9EEP7_PSEPH</name>
<feature type="repeat" description="TPR" evidence="3">
    <location>
        <begin position="146"/>
        <end position="179"/>
    </location>
</feature>
<dbReference type="eggNOG" id="ENOG5032D4D">
    <property type="taxonomic scope" value="Bacteria"/>
</dbReference>
<keyword evidence="2 3" id="KW-0802">TPR repeat</keyword>